<dbReference type="EMBL" id="DSTT01000005">
    <property type="protein sequence ID" value="HFK24177.1"/>
    <property type="molecule type" value="Genomic_DNA"/>
</dbReference>
<reference evidence="1" key="1">
    <citation type="journal article" date="2020" name="mSystems">
        <title>Genome- and Community-Level Interaction Insights into Carbon Utilization and Element Cycling Functions of Hydrothermarchaeota in Hydrothermal Sediment.</title>
        <authorList>
            <person name="Zhou Z."/>
            <person name="Liu Y."/>
            <person name="Xu W."/>
            <person name="Pan J."/>
            <person name="Luo Z.H."/>
            <person name="Li M."/>
        </authorList>
    </citation>
    <scope>NUCLEOTIDE SEQUENCE [LARGE SCALE GENOMIC DNA]</scope>
    <source>
        <strain evidence="1">SpSt-464</strain>
    </source>
</reference>
<proteinExistence type="predicted"/>
<evidence type="ECO:0000313" key="1">
    <source>
        <dbReference type="EMBL" id="HFK24177.1"/>
    </source>
</evidence>
<gene>
    <name evidence="1" type="ORF">ENS15_05960</name>
</gene>
<dbReference type="AlphaFoldDB" id="A0A7C3N675"/>
<comment type="caution">
    <text evidence="1">The sequence shown here is derived from an EMBL/GenBank/DDBJ whole genome shotgun (WGS) entry which is preliminary data.</text>
</comment>
<name>A0A7C3N675_UNCW3</name>
<accession>A0A7C3N675</accession>
<organism evidence="1">
    <name type="scientific">candidate division WOR-3 bacterium</name>
    <dbReference type="NCBI Taxonomy" id="2052148"/>
    <lineage>
        <taxon>Bacteria</taxon>
        <taxon>Bacteria division WOR-3</taxon>
    </lineage>
</organism>
<sequence length="806" mass="94111">MKRIYIFLLILVIFSITFSQDKIDINNQDPSALDTLFIPDEVINNIKVYIKNHGEIKSIYELMNIEGVDYEIFSILKEKIMIKPDTTIDSTSIYILRIQDRLAGEENPSRGAIDLWERLLVEKLNVNRVGFEELLQIYGVRLTDVEAIMQGKKSRTYRYLTDLRRTPNLTYYAYSNLKNYISFKDEKRSFFDLSGYIRTKMKYSNDDTYGYSSFSALANELSYRLSQLEVVNPDSVNLRNTLLKAGYTSEEVDSLKSRIESEYSQLQKRKIGSNLYNKIILNVGNNLSFGTLFSDYSTIGERNIKGYFQVRDIPFIKNLIFGNYRVTLNEGLIFDNTDEKSSRTYDRSSGLFVDLNESFANNLFGIALEGNVKRLYYLLFLSQMKRDGILNRDSTVNLPLLTKTYIDQFTDVYGEKTLGGKVALNIGGILNLPLVTQIGFSGFNSLFDKDFKQDSLNLDIPFDKDNLKIPVYLNEFKNDRLNVYGVNFQTAYKNLFLQGEFALQDKSKAYVIKSGLVYSDFYFVGLLRRYDVGYTNFYSRPFYEQSRYDDTEFEKTYRLIDPLFTYILDDPRPRPEEGIYLETRYRILSNLTLNYTYLDIWRTLDYNLLNYRFQSEIELRPVFPVRIRLKYKIQEKNIYKNIVSTNSVTNETTLRIFTVLSNNDYLNFEARYGMVKLTTGGNTDNNFIDGSFVNLSYEKRITDFFSVLGGFATWNTNGMSQWILEDNGIDFLYGKGDKMYLSFVDRISDLLSMRMKLSLKNQETTFSGISVYNNKYRYIDSDFQVISDFDEYKNLIGLSCQIDIRW</sequence>
<protein>
    <recommendedName>
        <fullName evidence="2">Helix-hairpin-helix domain-containing protein</fullName>
    </recommendedName>
</protein>
<evidence type="ECO:0008006" key="2">
    <source>
        <dbReference type="Google" id="ProtNLM"/>
    </source>
</evidence>